<protein>
    <recommendedName>
        <fullName evidence="9">protein adenylyltransferase</fullName>
        <ecNumber evidence="9">2.7.7.108</ecNumber>
    </recommendedName>
</protein>
<evidence type="ECO:0000256" key="2">
    <source>
        <dbReference type="ARBA" id="ARBA00022649"/>
    </source>
</evidence>
<evidence type="ECO:0000256" key="8">
    <source>
        <dbReference type="ARBA" id="ARBA00022842"/>
    </source>
</evidence>
<comment type="catalytic activity">
    <reaction evidence="12">
        <text>L-tyrosyl-[protein] + ATP = O-(5'-adenylyl)-L-tyrosyl-[protein] + diphosphate</text>
        <dbReference type="Rhea" id="RHEA:54288"/>
        <dbReference type="Rhea" id="RHEA-COMP:10136"/>
        <dbReference type="Rhea" id="RHEA-COMP:13846"/>
        <dbReference type="ChEBI" id="CHEBI:30616"/>
        <dbReference type="ChEBI" id="CHEBI:33019"/>
        <dbReference type="ChEBI" id="CHEBI:46858"/>
        <dbReference type="ChEBI" id="CHEBI:83624"/>
        <dbReference type="EC" id="2.7.7.108"/>
    </reaction>
</comment>
<evidence type="ECO:0000256" key="4">
    <source>
        <dbReference type="ARBA" id="ARBA00022695"/>
    </source>
</evidence>
<dbReference type="HOGENOM" id="CLU_130257_10_1_2"/>
<gene>
    <name evidence="14" type="ORF">MSLAZ_0842</name>
</gene>
<dbReference type="EMBL" id="CP009515">
    <property type="protein sequence ID" value="AKB74103.1"/>
    <property type="molecule type" value="Genomic_DNA"/>
</dbReference>
<keyword evidence="5" id="KW-0479">Metal-binding</keyword>
<organism evidence="14 15">
    <name type="scientific">Methanosarcina lacustris Z-7289</name>
    <dbReference type="NCBI Taxonomy" id="1434111"/>
    <lineage>
        <taxon>Archaea</taxon>
        <taxon>Methanobacteriati</taxon>
        <taxon>Methanobacteriota</taxon>
        <taxon>Stenosarchaea group</taxon>
        <taxon>Methanomicrobia</taxon>
        <taxon>Methanosarcinales</taxon>
        <taxon>Methanosarcinaceae</taxon>
        <taxon>Methanosarcina</taxon>
    </lineage>
</organism>
<dbReference type="Proteomes" id="UP000033072">
    <property type="component" value="Chromosome"/>
</dbReference>
<evidence type="ECO:0000256" key="10">
    <source>
        <dbReference type="ARBA" id="ARBA00038276"/>
    </source>
</evidence>
<dbReference type="InterPro" id="IPR052038">
    <property type="entry name" value="Type-VII_TA_antitoxin"/>
</dbReference>
<evidence type="ECO:0000256" key="1">
    <source>
        <dbReference type="ARBA" id="ARBA00001946"/>
    </source>
</evidence>
<dbReference type="CDD" id="cd05403">
    <property type="entry name" value="NT_KNTase_like"/>
    <property type="match status" value="1"/>
</dbReference>
<evidence type="ECO:0000313" key="15">
    <source>
        <dbReference type="Proteomes" id="UP000033072"/>
    </source>
</evidence>
<keyword evidence="8" id="KW-0460">Magnesium</keyword>
<dbReference type="Pfam" id="PF01909">
    <property type="entry name" value="NTP_transf_2"/>
    <property type="match status" value="1"/>
</dbReference>
<dbReference type="OrthoDB" id="61846at2157"/>
<keyword evidence="15" id="KW-1185">Reference proteome</keyword>
<dbReference type="GO" id="GO:0005524">
    <property type="term" value="F:ATP binding"/>
    <property type="evidence" value="ECO:0007669"/>
    <property type="project" value="UniProtKB-KW"/>
</dbReference>
<comment type="similarity">
    <text evidence="10">Belongs to the MntA antitoxin family.</text>
</comment>
<dbReference type="STRING" id="1434111.MSLAZ_0842"/>
<reference evidence="14 15" key="1">
    <citation type="submission" date="2014-07" db="EMBL/GenBank/DDBJ databases">
        <title>Methanogenic archaea and the global carbon cycle.</title>
        <authorList>
            <person name="Henriksen J.R."/>
            <person name="Luke J."/>
            <person name="Reinhart S."/>
            <person name="Benedict M.N."/>
            <person name="Youngblut N.D."/>
            <person name="Metcalf M.E."/>
            <person name="Whitaker R.J."/>
            <person name="Metcalf W.W."/>
        </authorList>
    </citation>
    <scope>NUCLEOTIDE SEQUENCE [LARGE SCALE GENOMIC DNA]</scope>
    <source>
        <strain evidence="14 15">Z-7289</strain>
    </source>
</reference>
<keyword evidence="2" id="KW-1277">Toxin-antitoxin system</keyword>
<dbReference type="EC" id="2.7.7.108" evidence="9"/>
<keyword evidence="7" id="KW-0067">ATP-binding</keyword>
<comment type="catalytic activity">
    <reaction evidence="11">
        <text>O-(5'-adenylyl)-L-tyrosyl-[protein] + ATP = O-[5'-(adenylyl-(5'-&gt;3')-adenylyl)]-L-tyrosyl-[protein] + diphosphate</text>
        <dbReference type="Rhea" id="RHEA:66528"/>
        <dbReference type="Rhea" id="RHEA-COMP:13846"/>
        <dbReference type="Rhea" id="RHEA-COMP:17046"/>
        <dbReference type="ChEBI" id="CHEBI:30616"/>
        <dbReference type="ChEBI" id="CHEBI:33019"/>
        <dbReference type="ChEBI" id="CHEBI:83624"/>
        <dbReference type="ChEBI" id="CHEBI:167160"/>
    </reaction>
</comment>
<dbReference type="SUPFAM" id="SSF81301">
    <property type="entry name" value="Nucleotidyltransferase"/>
    <property type="match status" value="1"/>
</dbReference>
<dbReference type="Gene3D" id="3.30.460.10">
    <property type="entry name" value="Beta Polymerase, domain 2"/>
    <property type="match status" value="1"/>
</dbReference>
<dbReference type="GO" id="GO:0046872">
    <property type="term" value="F:metal ion binding"/>
    <property type="evidence" value="ECO:0007669"/>
    <property type="project" value="UniProtKB-KW"/>
</dbReference>
<dbReference type="InterPro" id="IPR043519">
    <property type="entry name" value="NT_sf"/>
</dbReference>
<dbReference type="PANTHER" id="PTHR33571:SF14">
    <property type="entry name" value="PROTEIN ADENYLYLTRANSFERASE MJ0435-RELATED"/>
    <property type="match status" value="1"/>
</dbReference>
<evidence type="ECO:0000256" key="5">
    <source>
        <dbReference type="ARBA" id="ARBA00022723"/>
    </source>
</evidence>
<dbReference type="AlphaFoldDB" id="A0A0E3S5B6"/>
<sequence>MVHEETHMDVDKIRLFILERKAEIKREFKAEVIGIFGSYARGEEKEKSDIDVLVRFGEGATLLHLTGLGFYLEDLFGVSVDVVSERALHPMMRDDVLKELVLV</sequence>
<evidence type="ECO:0000256" key="6">
    <source>
        <dbReference type="ARBA" id="ARBA00022741"/>
    </source>
</evidence>
<dbReference type="InterPro" id="IPR002934">
    <property type="entry name" value="Polymerase_NTP_transf_dom"/>
</dbReference>
<dbReference type="PATRIC" id="fig|1434111.4.peg.1073"/>
<keyword evidence="4 14" id="KW-0548">Nucleotidyltransferase</keyword>
<feature type="domain" description="Polymerase nucleotidyl transferase" evidence="13">
    <location>
        <begin position="23"/>
        <end position="102"/>
    </location>
</feature>
<dbReference type="KEGG" id="mls:MSLAZ_0842"/>
<evidence type="ECO:0000256" key="11">
    <source>
        <dbReference type="ARBA" id="ARBA00047518"/>
    </source>
</evidence>
<evidence type="ECO:0000256" key="3">
    <source>
        <dbReference type="ARBA" id="ARBA00022679"/>
    </source>
</evidence>
<dbReference type="PANTHER" id="PTHR33571">
    <property type="entry name" value="SSL8005 PROTEIN"/>
    <property type="match status" value="1"/>
</dbReference>
<evidence type="ECO:0000313" key="14">
    <source>
        <dbReference type="EMBL" id="AKB74103.1"/>
    </source>
</evidence>
<keyword evidence="6" id="KW-0547">Nucleotide-binding</keyword>
<evidence type="ECO:0000256" key="9">
    <source>
        <dbReference type="ARBA" id="ARBA00034531"/>
    </source>
</evidence>
<name>A0A0E3S5B6_9EURY</name>
<accession>A0A0E3S5B6</accession>
<evidence type="ECO:0000256" key="7">
    <source>
        <dbReference type="ARBA" id="ARBA00022840"/>
    </source>
</evidence>
<evidence type="ECO:0000256" key="12">
    <source>
        <dbReference type="ARBA" id="ARBA00048696"/>
    </source>
</evidence>
<evidence type="ECO:0000259" key="13">
    <source>
        <dbReference type="Pfam" id="PF01909"/>
    </source>
</evidence>
<comment type="cofactor">
    <cofactor evidence="1">
        <name>Mg(2+)</name>
        <dbReference type="ChEBI" id="CHEBI:18420"/>
    </cofactor>
</comment>
<proteinExistence type="inferred from homology"/>
<keyword evidence="3 14" id="KW-0808">Transferase</keyword>
<dbReference type="GO" id="GO:0070733">
    <property type="term" value="F:AMPylase activity"/>
    <property type="evidence" value="ECO:0007669"/>
    <property type="project" value="UniProtKB-EC"/>
</dbReference>